<dbReference type="KEGG" id="vab:WPS_23420"/>
<dbReference type="Pfam" id="PF02875">
    <property type="entry name" value="Mur_ligase_C"/>
    <property type="match status" value="1"/>
</dbReference>
<organism evidence="14 15">
    <name type="scientific">Vulcanimicrobium alpinum</name>
    <dbReference type="NCBI Taxonomy" id="3016050"/>
    <lineage>
        <taxon>Bacteria</taxon>
        <taxon>Bacillati</taxon>
        <taxon>Vulcanimicrobiota</taxon>
        <taxon>Vulcanimicrobiia</taxon>
        <taxon>Vulcanimicrobiales</taxon>
        <taxon>Vulcanimicrobiaceae</taxon>
        <taxon>Vulcanimicrobium</taxon>
    </lineage>
</organism>
<dbReference type="InterPro" id="IPR036565">
    <property type="entry name" value="Mur-like_cat_sf"/>
</dbReference>
<dbReference type="EC" id="6.3.2.17" evidence="3"/>
<dbReference type="GO" id="GO:0005737">
    <property type="term" value="C:cytoplasm"/>
    <property type="evidence" value="ECO:0007669"/>
    <property type="project" value="TreeGrafter"/>
</dbReference>
<dbReference type="Gene3D" id="3.40.1190.10">
    <property type="entry name" value="Mur-like, catalytic domain"/>
    <property type="match status" value="1"/>
</dbReference>
<dbReference type="GO" id="GO:0004326">
    <property type="term" value="F:tetrahydrofolylpolyglutamate synthase activity"/>
    <property type="evidence" value="ECO:0007669"/>
    <property type="project" value="UniProtKB-EC"/>
</dbReference>
<dbReference type="PIRSF" id="PIRSF001563">
    <property type="entry name" value="Folylpolyglu_synth"/>
    <property type="match status" value="1"/>
</dbReference>
<dbReference type="SUPFAM" id="SSF53244">
    <property type="entry name" value="MurD-like peptide ligases, peptide-binding domain"/>
    <property type="match status" value="1"/>
</dbReference>
<proteinExistence type="inferred from homology"/>
<evidence type="ECO:0000256" key="3">
    <source>
        <dbReference type="ARBA" id="ARBA00013025"/>
    </source>
</evidence>
<keyword evidence="5" id="KW-0479">Metal-binding</keyword>
<dbReference type="InterPro" id="IPR018109">
    <property type="entry name" value="Folylpolyglutamate_synth_CS"/>
</dbReference>
<dbReference type="PANTHER" id="PTHR11136:SF0">
    <property type="entry name" value="DIHYDROFOLATE SYNTHETASE-RELATED"/>
    <property type="match status" value="1"/>
</dbReference>
<comment type="similarity">
    <text evidence="2 11">Belongs to the folylpolyglutamate synthase family.</text>
</comment>
<feature type="domain" description="Mur ligase central" evidence="13">
    <location>
        <begin position="48"/>
        <end position="272"/>
    </location>
</feature>
<dbReference type="RefSeq" id="WP_317994683.1">
    <property type="nucleotide sequence ID" value="NZ_AP025523.1"/>
</dbReference>
<evidence type="ECO:0000256" key="2">
    <source>
        <dbReference type="ARBA" id="ARBA00008276"/>
    </source>
</evidence>
<evidence type="ECO:0000256" key="5">
    <source>
        <dbReference type="ARBA" id="ARBA00022723"/>
    </source>
</evidence>
<protein>
    <recommendedName>
        <fullName evidence="3">tetrahydrofolate synthase</fullName>
        <ecNumber evidence="3">6.3.2.17</ecNumber>
    </recommendedName>
    <alternativeName>
        <fullName evidence="9">Tetrahydrofolylpolyglutamate synthase</fullName>
    </alternativeName>
</protein>
<dbReference type="PROSITE" id="PS01012">
    <property type="entry name" value="FOLYLPOLYGLU_SYNT_2"/>
    <property type="match status" value="1"/>
</dbReference>
<sequence>MTFQAAQSYLLGLINENASRRMPNRLDRIAAFLAALGNPERAYPTVHVAGTSGKGSTATMIAAVLQAAGKRTGLHAKPHLSSVTERARVDGVPIPQEAFGDLIGEMQPAAERIAYEFGRPTYYETLLALAFLWFARSEVDAAVIEAGIGGMLDGTNVLRPEVAIITNIGRDHTEILGDTLEDIARDKAGIAKPGVPLVSDVRDPGARRVIELACADAGAPFISVADTATIEPLAGERYGQSFAVTTPVDRYDVSLPVLGDFQQRNAATAIRALEQLPPELRPSRAQIEDGLSRTIIPGRMEYFPSHPGVVFDIAHNPDKAASLAYALAQSFPGRRFTFVMAIGESKDAAEVIAPFFPLGGSFVFTSFSVAGRTASRPQRLASIAHELGAWGRAISDPVEAFAIARRNADAGGVIVVTGSTFVVATLREWWLANVASNV</sequence>
<dbReference type="Gene3D" id="3.90.190.20">
    <property type="entry name" value="Mur ligase, C-terminal domain"/>
    <property type="match status" value="1"/>
</dbReference>
<reference evidence="14 15" key="1">
    <citation type="journal article" date="2022" name="ISME Commun">
        <title>Vulcanimicrobium alpinus gen. nov. sp. nov., the first cultivated representative of the candidate phylum 'Eremiobacterota', is a metabolically versatile aerobic anoxygenic phototroph.</title>
        <authorList>
            <person name="Yabe S."/>
            <person name="Muto K."/>
            <person name="Abe K."/>
            <person name="Yokota A."/>
            <person name="Staudigel H."/>
            <person name="Tebo B.M."/>
        </authorList>
    </citation>
    <scope>NUCLEOTIDE SEQUENCE [LARGE SCALE GENOMIC DNA]</scope>
    <source>
        <strain evidence="14 15">WC8-2</strain>
    </source>
</reference>
<evidence type="ECO:0000256" key="10">
    <source>
        <dbReference type="ARBA" id="ARBA00047493"/>
    </source>
</evidence>
<keyword evidence="4 11" id="KW-0436">Ligase</keyword>
<keyword evidence="15" id="KW-1185">Reference proteome</keyword>
<dbReference type="NCBIfam" id="TIGR01499">
    <property type="entry name" value="folC"/>
    <property type="match status" value="1"/>
</dbReference>
<evidence type="ECO:0000256" key="8">
    <source>
        <dbReference type="ARBA" id="ARBA00022842"/>
    </source>
</evidence>
<keyword evidence="8" id="KW-0460">Magnesium</keyword>
<comment type="cofactor">
    <cofactor evidence="1">
        <name>Mg(2+)</name>
        <dbReference type="ChEBI" id="CHEBI:18420"/>
    </cofactor>
</comment>
<feature type="domain" description="Mur ligase C-terminal" evidence="12">
    <location>
        <begin position="298"/>
        <end position="419"/>
    </location>
</feature>
<evidence type="ECO:0000256" key="7">
    <source>
        <dbReference type="ARBA" id="ARBA00022840"/>
    </source>
</evidence>
<evidence type="ECO:0000256" key="6">
    <source>
        <dbReference type="ARBA" id="ARBA00022741"/>
    </source>
</evidence>
<evidence type="ECO:0000256" key="1">
    <source>
        <dbReference type="ARBA" id="ARBA00001946"/>
    </source>
</evidence>
<dbReference type="PANTHER" id="PTHR11136">
    <property type="entry name" value="FOLYLPOLYGLUTAMATE SYNTHASE-RELATED"/>
    <property type="match status" value="1"/>
</dbReference>
<dbReference type="GO" id="GO:0005524">
    <property type="term" value="F:ATP binding"/>
    <property type="evidence" value="ECO:0007669"/>
    <property type="project" value="UniProtKB-KW"/>
</dbReference>
<dbReference type="InterPro" id="IPR004101">
    <property type="entry name" value="Mur_ligase_C"/>
</dbReference>
<dbReference type="EMBL" id="AP025523">
    <property type="protein sequence ID" value="BDE07066.1"/>
    <property type="molecule type" value="Genomic_DNA"/>
</dbReference>
<dbReference type="InterPro" id="IPR013221">
    <property type="entry name" value="Mur_ligase_cen"/>
</dbReference>
<gene>
    <name evidence="14" type="ORF">WPS_23420</name>
</gene>
<dbReference type="FunFam" id="3.40.1190.10:FF:000011">
    <property type="entry name" value="Folylpolyglutamate synthase/dihydrofolate synthase"/>
    <property type="match status" value="1"/>
</dbReference>
<dbReference type="GO" id="GO:0046872">
    <property type="term" value="F:metal ion binding"/>
    <property type="evidence" value="ECO:0007669"/>
    <property type="project" value="UniProtKB-KW"/>
</dbReference>
<dbReference type="SUPFAM" id="SSF53623">
    <property type="entry name" value="MurD-like peptide ligases, catalytic domain"/>
    <property type="match status" value="1"/>
</dbReference>
<dbReference type="Pfam" id="PF08245">
    <property type="entry name" value="Mur_ligase_M"/>
    <property type="match status" value="1"/>
</dbReference>
<keyword evidence="6 11" id="KW-0547">Nucleotide-binding</keyword>
<comment type="catalytic activity">
    <reaction evidence="10">
        <text>(6S)-5,6,7,8-tetrahydrofolyl-(gamma-L-Glu)(n) + L-glutamate + ATP = (6S)-5,6,7,8-tetrahydrofolyl-(gamma-L-Glu)(n+1) + ADP + phosphate + H(+)</text>
        <dbReference type="Rhea" id="RHEA:10580"/>
        <dbReference type="Rhea" id="RHEA-COMP:14738"/>
        <dbReference type="Rhea" id="RHEA-COMP:14740"/>
        <dbReference type="ChEBI" id="CHEBI:15378"/>
        <dbReference type="ChEBI" id="CHEBI:29985"/>
        <dbReference type="ChEBI" id="CHEBI:30616"/>
        <dbReference type="ChEBI" id="CHEBI:43474"/>
        <dbReference type="ChEBI" id="CHEBI:141005"/>
        <dbReference type="ChEBI" id="CHEBI:456216"/>
        <dbReference type="EC" id="6.3.2.17"/>
    </reaction>
</comment>
<accession>A0AAN1XX89</accession>
<dbReference type="GO" id="GO:0008841">
    <property type="term" value="F:dihydrofolate synthase activity"/>
    <property type="evidence" value="ECO:0007669"/>
    <property type="project" value="TreeGrafter"/>
</dbReference>
<evidence type="ECO:0000313" key="14">
    <source>
        <dbReference type="EMBL" id="BDE07066.1"/>
    </source>
</evidence>
<keyword evidence="7 11" id="KW-0067">ATP-binding</keyword>
<dbReference type="InterPro" id="IPR036615">
    <property type="entry name" value="Mur_ligase_C_dom_sf"/>
</dbReference>
<evidence type="ECO:0000259" key="13">
    <source>
        <dbReference type="Pfam" id="PF08245"/>
    </source>
</evidence>
<evidence type="ECO:0000256" key="9">
    <source>
        <dbReference type="ARBA" id="ARBA00030592"/>
    </source>
</evidence>
<dbReference type="InterPro" id="IPR001645">
    <property type="entry name" value="Folylpolyglutamate_synth"/>
</dbReference>
<dbReference type="AlphaFoldDB" id="A0AAN1XX89"/>
<dbReference type="Proteomes" id="UP001317532">
    <property type="component" value="Chromosome"/>
</dbReference>
<evidence type="ECO:0000256" key="11">
    <source>
        <dbReference type="PIRNR" id="PIRNR001563"/>
    </source>
</evidence>
<evidence type="ECO:0000313" key="15">
    <source>
        <dbReference type="Proteomes" id="UP001317532"/>
    </source>
</evidence>
<evidence type="ECO:0000256" key="4">
    <source>
        <dbReference type="ARBA" id="ARBA00022598"/>
    </source>
</evidence>
<evidence type="ECO:0000259" key="12">
    <source>
        <dbReference type="Pfam" id="PF02875"/>
    </source>
</evidence>
<name>A0AAN1XX89_UNVUL</name>